<dbReference type="SMART" id="SM00530">
    <property type="entry name" value="HTH_XRE"/>
    <property type="match status" value="1"/>
</dbReference>
<dbReference type="Pfam" id="PF18765">
    <property type="entry name" value="Polbeta"/>
    <property type="match status" value="1"/>
</dbReference>
<gene>
    <name evidence="9" type="ORF">C1I92_01260</name>
</gene>
<dbReference type="SUPFAM" id="SSF81301">
    <property type="entry name" value="Nucleotidyltransferase"/>
    <property type="match status" value="1"/>
</dbReference>
<evidence type="ECO:0000313" key="10">
    <source>
        <dbReference type="Proteomes" id="UP000248764"/>
    </source>
</evidence>
<accession>A0A2W2CDT8</accession>
<sequence>MATAYGDFVRTRRSLLRLSQRELAERTGVKQPLIAAIESGRRQPSDAARAALDRALAIRPSTALAARREQVRELFVRAGLPQPRVFGSVARGDDETSSDLDLIVEFTDRHDIVDLLTLEHDLEELLTVGVDVVDARADGRVTEHARAEAVQL</sequence>
<dbReference type="EMBL" id="POTW01000002">
    <property type="protein sequence ID" value="PZF86467.1"/>
    <property type="molecule type" value="Genomic_DNA"/>
</dbReference>
<keyword evidence="4" id="KW-0479">Metal-binding</keyword>
<dbReference type="GO" id="GO:0016779">
    <property type="term" value="F:nucleotidyltransferase activity"/>
    <property type="evidence" value="ECO:0007669"/>
    <property type="project" value="UniProtKB-KW"/>
</dbReference>
<dbReference type="InterPro" id="IPR043519">
    <property type="entry name" value="NT_sf"/>
</dbReference>
<keyword evidence="5" id="KW-0547">Nucleotide-binding</keyword>
<evidence type="ECO:0000256" key="6">
    <source>
        <dbReference type="ARBA" id="ARBA00022840"/>
    </source>
</evidence>
<dbReference type="Gene3D" id="1.10.260.40">
    <property type="entry name" value="lambda repressor-like DNA-binding domains"/>
    <property type="match status" value="1"/>
</dbReference>
<evidence type="ECO:0000256" key="5">
    <source>
        <dbReference type="ARBA" id="ARBA00022741"/>
    </source>
</evidence>
<protein>
    <submittedName>
        <fullName evidence="9">Cro/Cl family transcriptional regulator</fullName>
    </submittedName>
</protein>
<dbReference type="InterPro" id="IPR010982">
    <property type="entry name" value="Lambda_DNA-bd_dom_sf"/>
</dbReference>
<evidence type="ECO:0000256" key="7">
    <source>
        <dbReference type="ARBA" id="ARBA00022842"/>
    </source>
</evidence>
<dbReference type="SUPFAM" id="SSF47413">
    <property type="entry name" value="lambda repressor-like DNA-binding domains"/>
    <property type="match status" value="1"/>
</dbReference>
<evidence type="ECO:0000256" key="4">
    <source>
        <dbReference type="ARBA" id="ARBA00022723"/>
    </source>
</evidence>
<keyword evidence="10" id="KW-1185">Reference proteome</keyword>
<dbReference type="CDD" id="cd05403">
    <property type="entry name" value="NT_KNTase_like"/>
    <property type="match status" value="1"/>
</dbReference>
<dbReference type="GO" id="GO:0005524">
    <property type="term" value="F:ATP binding"/>
    <property type="evidence" value="ECO:0007669"/>
    <property type="project" value="UniProtKB-KW"/>
</dbReference>
<dbReference type="AlphaFoldDB" id="A0A2W2CDT8"/>
<organism evidence="9 10">
    <name type="scientific">Jiangella anatolica</name>
    <dbReference type="NCBI Taxonomy" id="2670374"/>
    <lineage>
        <taxon>Bacteria</taxon>
        <taxon>Bacillati</taxon>
        <taxon>Actinomycetota</taxon>
        <taxon>Actinomycetes</taxon>
        <taxon>Jiangellales</taxon>
        <taxon>Jiangellaceae</taxon>
        <taxon>Jiangella</taxon>
    </lineage>
</organism>
<comment type="cofactor">
    <cofactor evidence="1">
        <name>Mg(2+)</name>
        <dbReference type="ChEBI" id="CHEBI:18420"/>
    </cofactor>
</comment>
<dbReference type="InterPro" id="IPR041633">
    <property type="entry name" value="Polbeta"/>
</dbReference>
<evidence type="ECO:0000256" key="1">
    <source>
        <dbReference type="ARBA" id="ARBA00001946"/>
    </source>
</evidence>
<dbReference type="CDD" id="cd00093">
    <property type="entry name" value="HTH_XRE"/>
    <property type="match status" value="1"/>
</dbReference>
<dbReference type="RefSeq" id="WP_111252839.1">
    <property type="nucleotide sequence ID" value="NZ_POTW01000002.1"/>
</dbReference>
<dbReference type="Gene3D" id="3.30.460.10">
    <property type="entry name" value="Beta Polymerase, domain 2"/>
    <property type="match status" value="1"/>
</dbReference>
<keyword evidence="3" id="KW-0548">Nucleotidyltransferase</keyword>
<dbReference type="Pfam" id="PF13560">
    <property type="entry name" value="HTH_31"/>
    <property type="match status" value="1"/>
</dbReference>
<dbReference type="PANTHER" id="PTHR33571">
    <property type="entry name" value="SSL8005 PROTEIN"/>
    <property type="match status" value="1"/>
</dbReference>
<dbReference type="InterPro" id="IPR001387">
    <property type="entry name" value="Cro/C1-type_HTH"/>
</dbReference>
<dbReference type="Proteomes" id="UP000248764">
    <property type="component" value="Unassembled WGS sequence"/>
</dbReference>
<keyword evidence="2" id="KW-0808">Transferase</keyword>
<comment type="caution">
    <text evidence="9">The sequence shown here is derived from an EMBL/GenBank/DDBJ whole genome shotgun (WGS) entry which is preliminary data.</text>
</comment>
<feature type="domain" description="HTH cro/C1-type" evidence="8">
    <location>
        <begin position="9"/>
        <end position="64"/>
    </location>
</feature>
<proteinExistence type="predicted"/>
<dbReference type="PANTHER" id="PTHR33571:SF12">
    <property type="entry name" value="BSL3053 PROTEIN"/>
    <property type="match status" value="1"/>
</dbReference>
<keyword evidence="7" id="KW-0460">Magnesium</keyword>
<evidence type="ECO:0000256" key="3">
    <source>
        <dbReference type="ARBA" id="ARBA00022695"/>
    </source>
</evidence>
<dbReference type="GO" id="GO:0003677">
    <property type="term" value="F:DNA binding"/>
    <property type="evidence" value="ECO:0007669"/>
    <property type="project" value="InterPro"/>
</dbReference>
<reference evidence="9 10" key="1">
    <citation type="submission" date="2018-01" db="EMBL/GenBank/DDBJ databases">
        <title>Draft genome sequence of Jiangella sp. GTF31.</title>
        <authorList>
            <person name="Sahin N."/>
            <person name="Ay H."/>
            <person name="Saygin H."/>
        </authorList>
    </citation>
    <scope>NUCLEOTIDE SEQUENCE [LARGE SCALE GENOMIC DNA]</scope>
    <source>
        <strain evidence="9 10">GTF31</strain>
    </source>
</reference>
<dbReference type="InterPro" id="IPR052038">
    <property type="entry name" value="Type-VII_TA_antitoxin"/>
</dbReference>
<dbReference type="PROSITE" id="PS50943">
    <property type="entry name" value="HTH_CROC1"/>
    <property type="match status" value="1"/>
</dbReference>
<keyword evidence="6" id="KW-0067">ATP-binding</keyword>
<evidence type="ECO:0000259" key="8">
    <source>
        <dbReference type="PROSITE" id="PS50943"/>
    </source>
</evidence>
<evidence type="ECO:0000313" key="9">
    <source>
        <dbReference type="EMBL" id="PZF86467.1"/>
    </source>
</evidence>
<dbReference type="GO" id="GO:0046872">
    <property type="term" value="F:metal ion binding"/>
    <property type="evidence" value="ECO:0007669"/>
    <property type="project" value="UniProtKB-KW"/>
</dbReference>
<name>A0A2W2CDT8_9ACTN</name>
<evidence type="ECO:0000256" key="2">
    <source>
        <dbReference type="ARBA" id="ARBA00022679"/>
    </source>
</evidence>